<dbReference type="AlphaFoldDB" id="A0A840UJV1"/>
<dbReference type="PROSITE" id="PS00894">
    <property type="entry name" value="HTH_DEOR_1"/>
    <property type="match status" value="1"/>
</dbReference>
<proteinExistence type="predicted"/>
<reference evidence="5 6" key="1">
    <citation type="submission" date="2020-08" db="EMBL/GenBank/DDBJ databases">
        <title>Genomic Encyclopedia of Type Strains, Phase IV (KMG-IV): sequencing the most valuable type-strain genomes for metagenomic binning, comparative biology and taxonomic classification.</title>
        <authorList>
            <person name="Goeker M."/>
        </authorList>
    </citation>
    <scope>NUCLEOTIDE SEQUENCE [LARGE SCALE GENOMIC DNA]</scope>
    <source>
        <strain evidence="5 6">DSM 24661</strain>
    </source>
</reference>
<dbReference type="InterPro" id="IPR050313">
    <property type="entry name" value="Carb_Metab_HTH_regulators"/>
</dbReference>
<evidence type="ECO:0000313" key="6">
    <source>
        <dbReference type="Proteomes" id="UP000559117"/>
    </source>
</evidence>
<dbReference type="EMBL" id="JACHFH010000001">
    <property type="protein sequence ID" value="MBB5334968.1"/>
    <property type="molecule type" value="Genomic_DNA"/>
</dbReference>
<dbReference type="Pfam" id="PF08220">
    <property type="entry name" value="HTH_DeoR"/>
    <property type="match status" value="1"/>
</dbReference>
<dbReference type="GO" id="GO:0003700">
    <property type="term" value="F:DNA-binding transcription factor activity"/>
    <property type="evidence" value="ECO:0007669"/>
    <property type="project" value="InterPro"/>
</dbReference>
<dbReference type="InterPro" id="IPR037171">
    <property type="entry name" value="NagB/RpiA_transferase-like"/>
</dbReference>
<protein>
    <submittedName>
        <fullName evidence="5">DeoR/GlpR family transcriptional regulator of sugar metabolism</fullName>
    </submittedName>
</protein>
<evidence type="ECO:0000256" key="2">
    <source>
        <dbReference type="ARBA" id="ARBA00023125"/>
    </source>
</evidence>
<dbReference type="PROSITE" id="PS51000">
    <property type="entry name" value="HTH_DEOR_2"/>
    <property type="match status" value="1"/>
</dbReference>
<keyword evidence="1" id="KW-0805">Transcription regulation</keyword>
<accession>A0A840UJV1</accession>
<evidence type="ECO:0000256" key="1">
    <source>
        <dbReference type="ARBA" id="ARBA00023015"/>
    </source>
</evidence>
<sequence length="264" mass="28981">MKNSKTIVFKRQQAILKALKEKNVVHVENIAQKLNVSATTVRRDLQMFEQQHLVERFHGGAKLLRETLKEEDSALLVQSDKGISQKHIIAKYAASLIEEGDTVFLNSSSTALLILDYLKNTRAVVVTNNGNAIGHNKDSKVELIITGGEVYERKQSMVGDFALHTLSKITADKAFIGVSGISVKGGITTSVLQETAVNEMMLKRCQGSCYIVAANFKIGKEHNFLSGAVEQVSEIITVEGADKEEVKKLKNTGIDIVELANIND</sequence>
<dbReference type="InterPro" id="IPR036388">
    <property type="entry name" value="WH-like_DNA-bd_sf"/>
</dbReference>
<dbReference type="RefSeq" id="WP_183858800.1">
    <property type="nucleotide sequence ID" value="NZ_JACHFH010000001.1"/>
</dbReference>
<organism evidence="5 6">
    <name type="scientific">Pectinatus brassicae</name>
    <dbReference type="NCBI Taxonomy" id="862415"/>
    <lineage>
        <taxon>Bacteria</taxon>
        <taxon>Bacillati</taxon>
        <taxon>Bacillota</taxon>
        <taxon>Negativicutes</taxon>
        <taxon>Selenomonadales</taxon>
        <taxon>Selenomonadaceae</taxon>
        <taxon>Pectinatus</taxon>
    </lineage>
</organism>
<name>A0A840UJV1_9FIRM</name>
<dbReference type="PANTHER" id="PTHR30363">
    <property type="entry name" value="HTH-TYPE TRANSCRIPTIONAL REGULATOR SRLR-RELATED"/>
    <property type="match status" value="1"/>
</dbReference>
<dbReference type="SMART" id="SM01134">
    <property type="entry name" value="DeoRC"/>
    <property type="match status" value="1"/>
</dbReference>
<dbReference type="Proteomes" id="UP000559117">
    <property type="component" value="Unassembled WGS sequence"/>
</dbReference>
<keyword evidence="6" id="KW-1185">Reference proteome</keyword>
<keyword evidence="2" id="KW-0238">DNA-binding</keyword>
<feature type="domain" description="HTH deoR-type" evidence="4">
    <location>
        <begin position="8"/>
        <end position="63"/>
    </location>
</feature>
<evidence type="ECO:0000256" key="3">
    <source>
        <dbReference type="ARBA" id="ARBA00023163"/>
    </source>
</evidence>
<gene>
    <name evidence="5" type="ORF">HNR32_000068</name>
</gene>
<dbReference type="InterPro" id="IPR001034">
    <property type="entry name" value="DeoR_HTH"/>
</dbReference>
<dbReference type="InterPro" id="IPR014036">
    <property type="entry name" value="DeoR-like_C"/>
</dbReference>
<dbReference type="PRINTS" id="PR00037">
    <property type="entry name" value="HTHLACR"/>
</dbReference>
<dbReference type="Pfam" id="PF00455">
    <property type="entry name" value="DeoRC"/>
    <property type="match status" value="1"/>
</dbReference>
<dbReference type="Gene3D" id="1.10.10.10">
    <property type="entry name" value="Winged helix-like DNA-binding domain superfamily/Winged helix DNA-binding domain"/>
    <property type="match status" value="1"/>
</dbReference>
<dbReference type="InterPro" id="IPR036390">
    <property type="entry name" value="WH_DNA-bd_sf"/>
</dbReference>
<evidence type="ECO:0000259" key="4">
    <source>
        <dbReference type="PROSITE" id="PS51000"/>
    </source>
</evidence>
<evidence type="ECO:0000313" key="5">
    <source>
        <dbReference type="EMBL" id="MBB5334968.1"/>
    </source>
</evidence>
<comment type="caution">
    <text evidence="5">The sequence shown here is derived from an EMBL/GenBank/DDBJ whole genome shotgun (WGS) entry which is preliminary data.</text>
</comment>
<dbReference type="SUPFAM" id="SSF46785">
    <property type="entry name" value="Winged helix' DNA-binding domain"/>
    <property type="match status" value="1"/>
</dbReference>
<dbReference type="SMART" id="SM00420">
    <property type="entry name" value="HTH_DEOR"/>
    <property type="match status" value="1"/>
</dbReference>
<keyword evidence="3" id="KW-0804">Transcription</keyword>
<dbReference type="GO" id="GO:0003677">
    <property type="term" value="F:DNA binding"/>
    <property type="evidence" value="ECO:0007669"/>
    <property type="project" value="UniProtKB-KW"/>
</dbReference>
<dbReference type="SUPFAM" id="SSF100950">
    <property type="entry name" value="NagB/RpiA/CoA transferase-like"/>
    <property type="match status" value="1"/>
</dbReference>
<dbReference type="InterPro" id="IPR018356">
    <property type="entry name" value="Tscrpt_reg_HTH_DeoR_CS"/>
</dbReference>
<dbReference type="PANTHER" id="PTHR30363:SF44">
    <property type="entry name" value="AGA OPERON TRANSCRIPTIONAL REPRESSOR-RELATED"/>
    <property type="match status" value="1"/>
</dbReference>